<feature type="compositionally biased region" description="Basic and acidic residues" evidence="2">
    <location>
        <begin position="475"/>
        <end position="484"/>
    </location>
</feature>
<evidence type="ECO:0000313" key="5">
    <source>
        <dbReference type="EMBL" id="PEG39712.1"/>
    </source>
</evidence>
<evidence type="ECO:0000256" key="2">
    <source>
        <dbReference type="SAM" id="MobiDB-lite"/>
    </source>
</evidence>
<comment type="caution">
    <text evidence="5">The sequence shown here is derived from an EMBL/GenBank/DDBJ whole genome shotgun (WGS) entry which is preliminary data.</text>
</comment>
<dbReference type="OrthoDB" id="9765204at2"/>
<dbReference type="InterPro" id="IPR006530">
    <property type="entry name" value="YD"/>
</dbReference>
<keyword evidence="6" id="KW-1185">Reference proteome</keyword>
<dbReference type="NCBIfam" id="TIGR01643">
    <property type="entry name" value="YD_repeat_2x"/>
    <property type="match status" value="1"/>
</dbReference>
<evidence type="ECO:0000313" key="6">
    <source>
        <dbReference type="Proteomes" id="UP000220914"/>
    </source>
</evidence>
<name>A0A2A7N6K5_MYCAG</name>
<proteinExistence type="predicted"/>
<evidence type="ECO:0000313" key="4">
    <source>
        <dbReference type="EMBL" id="GFG52581.1"/>
    </source>
</evidence>
<reference evidence="4 7" key="2">
    <citation type="journal article" date="2019" name="Emerg. Microbes Infect.">
        <title>Comprehensive subspecies identification of 175 nontuberculous mycobacteria species based on 7547 genomic profiles.</title>
        <authorList>
            <person name="Matsumoto Y."/>
            <person name="Kinjo T."/>
            <person name="Motooka D."/>
            <person name="Nabeya D."/>
            <person name="Jung N."/>
            <person name="Uechi K."/>
            <person name="Horii T."/>
            <person name="Iida T."/>
            <person name="Fujita J."/>
            <person name="Nakamura S."/>
        </authorList>
    </citation>
    <scope>NUCLEOTIDE SEQUENCE [LARGE SCALE GENOMIC DNA]</scope>
    <source>
        <strain evidence="4 7">JCM 6377</strain>
    </source>
</reference>
<dbReference type="Pfam" id="PF25023">
    <property type="entry name" value="TEN_YD-shell"/>
    <property type="match status" value="1"/>
</dbReference>
<dbReference type="EMBL" id="PDCP01000013">
    <property type="protein sequence ID" value="PEG39712.1"/>
    <property type="molecule type" value="Genomic_DNA"/>
</dbReference>
<evidence type="ECO:0000259" key="3">
    <source>
        <dbReference type="Pfam" id="PF25023"/>
    </source>
</evidence>
<reference evidence="5 6" key="1">
    <citation type="submission" date="2017-10" db="EMBL/GenBank/DDBJ databases">
        <title>The new phylogeny of genus Mycobacterium.</title>
        <authorList>
            <person name="Tortoli E."/>
            <person name="Trovato A."/>
            <person name="Cirillo D.M."/>
        </authorList>
    </citation>
    <scope>NUCLEOTIDE SEQUENCE [LARGE SCALE GENOMIC DNA]</scope>
    <source>
        <strain evidence="5 6">CCUG37673</strain>
    </source>
</reference>
<dbReference type="Proteomes" id="UP000465302">
    <property type="component" value="Unassembled WGS sequence"/>
</dbReference>
<evidence type="ECO:0000313" key="7">
    <source>
        <dbReference type="Proteomes" id="UP000465302"/>
    </source>
</evidence>
<evidence type="ECO:0000256" key="1">
    <source>
        <dbReference type="ARBA" id="ARBA00022737"/>
    </source>
</evidence>
<reference evidence="4" key="3">
    <citation type="submission" date="2020-02" db="EMBL/GenBank/DDBJ databases">
        <authorList>
            <person name="Matsumoto Y."/>
            <person name="Motooka D."/>
            <person name="Nakamura S."/>
        </authorList>
    </citation>
    <scope>NUCLEOTIDE SEQUENCE</scope>
    <source>
        <strain evidence="4">JCM 6377</strain>
    </source>
</reference>
<accession>A0A2A7N6K5</accession>
<feature type="region of interest" description="Disordered" evidence="2">
    <location>
        <begin position="469"/>
        <end position="493"/>
    </location>
</feature>
<dbReference type="PANTHER" id="PTHR32305">
    <property type="match status" value="1"/>
</dbReference>
<dbReference type="Proteomes" id="UP000220914">
    <property type="component" value="Unassembled WGS sequence"/>
</dbReference>
<keyword evidence="1" id="KW-0677">Repeat</keyword>
<organism evidence="5 6">
    <name type="scientific">Mycolicibacterium agri</name>
    <name type="common">Mycobacterium agri</name>
    <dbReference type="NCBI Taxonomy" id="36811"/>
    <lineage>
        <taxon>Bacteria</taxon>
        <taxon>Bacillati</taxon>
        <taxon>Actinomycetota</taxon>
        <taxon>Actinomycetes</taxon>
        <taxon>Mycobacteriales</taxon>
        <taxon>Mycobacteriaceae</taxon>
        <taxon>Mycolicibacterium</taxon>
    </lineage>
</organism>
<dbReference type="InterPro" id="IPR050708">
    <property type="entry name" value="T6SS_VgrG/RHS"/>
</dbReference>
<dbReference type="Gene3D" id="2.180.10.10">
    <property type="entry name" value="RHS repeat-associated core"/>
    <property type="match status" value="1"/>
</dbReference>
<feature type="domain" description="Teneurin-like YD-shell" evidence="3">
    <location>
        <begin position="231"/>
        <end position="349"/>
    </location>
</feature>
<dbReference type="PANTHER" id="PTHR32305:SF15">
    <property type="entry name" value="PROTEIN RHSA-RELATED"/>
    <property type="match status" value="1"/>
</dbReference>
<dbReference type="EMBL" id="BLKS01000001">
    <property type="protein sequence ID" value="GFG52581.1"/>
    <property type="molecule type" value="Genomic_DNA"/>
</dbReference>
<sequence>MTTTDQRATQRATQVTLDDPARGRRRLWRDAAGHTVGIEMADGTELIVHRDEDAGYLGVVTGEGTPLIELTTPVTIPAALRAFGLSPSQAAQVDRTHRLEVTDATGIATRTELCERSIRIERESAVLRIDADDDGRPRRVSAPGFDDLVCAWADGRWQLSRLNGPTLLTVTESPDQTQFAVDRAAVPSRCWSEIALDCRQRWIDQDETPVVDTDLDVAGRVSRRTWHGGRVVEYTRDKRGRLTGWTEHDASTSQSTQHARQYTGNELSAMVTDGIRTVVRTDAGARIRKLIGPMHTVRYEYDRNGRRVTRTCREHVTSYRYDPLGQLTSVTTPDSTVEYGWDGIGRRISLTVNGIGYHEHRDTTGRLWSVTTTAGDPVCRFLWWNGRAIARCDADDAIDEIYLTDPLGSLLGVANAETGWRFRDALQPPFGHVEVGVGWRPTLFGHIADGNTPLICFGARELDPETGGFLTPDPWHGEADDPRRLSGQPAAGLPQEAPSNMIHAYALSHYDPLTRPDHDGHFAGWNFFLTLLLGPTWGATLTSLSLFLFAPLNFYGEVIGLFGYFGGRHAWPQHSIFGLRGATGSARLGTMGLALNGFVPRGFAGIGGDRCITIGHVAWESRHYFRQLDRPRVLELDDIGGTPKADGTPSLDTRRFAFVARSSILVITGTSDGRKRVYACWWTRGPGNAVGVRPTGQTFEDHAKAGEKHARGTVFLAHPLPESMPAPTSGGDRATLTVDEYGVTSGQISTADLVPEAWFAVDVPTDSGIAKGTVLGISAGPLAAAYGTALTVVAAAEPVAILDHELPARFKSRPDLRGSVTVQKLTVSTLTSSGWTLRAAAAKPNQIELAAPAHPVSVGDVYRCAPTGGGAPAERPHAYTAVDSVSLAVTVTPTLGGTAVAGSTLYRLAPDGTAANGAYTDPTGSPTRITFSGNQPFAVDDLVQVTSGTDSRYGRVTAVAEAVGAGPPGPGGTPGTPAVDASITLDEAPSGLAAGRVKVARLKETNRGTDKGTNITQTGDVLTATVASTALFAAKQAVLIDDSPRLVREIAAVGTVGVDTVDELIGAGPFTLTKCTAAGPTINTRLSSARFVKHTGGDKPSTYGTWPNAIMGLVPAIPTSGPGFTADRQPSGWRFFLQANPRPADMHPDFGDYWEPVTVAGADYWLLATELKITKNGTSHFWEPDADDHPRRYRQEIAPDASGAFKLDVRGFVKTGVTRPEPGGGPVFAYPAEAQVPEGPRTRLTLADSLADHELTHTLQNTWWGPILGALPLQGAFRTVRDVLVANGRDRNDVKWMDYHPLADLGAAGFEDSNWFEIASIGGLMQIIWSFVILGPALPDADARRAILSTNFDDWSSVFNPVNQAIIDAIPKVQDDVPQSKDWKVVLGRALTRALDMKAWTPFMGFIKLLLPDGPRNFLEQQASRKSGNLYSTLLSVDDKFNAQLSVAANMSNANVTEQLGGAVRLMSYADGYQSRNTALAACDEPGSHLLTFNDYFDFGAKADIVQFAPAADALLPEDLYEPVSATAPAPTPLTVDGPPVGGAATLTQLLQVPKNTLMRPRLRAIVPIPPRVWQALGCYLVPASPAVWSATAPDALAHPADSDAHTAEATITVESKVMLGPDDVPWQMPPATGVAPTGPKIARFITEKHDLTVAGHSTIGWQAVGDKGVTVTPRPAGGGWQLTVDKPSAGVTLPTDVRVRIWAPVRPTDPTLFDLDHPDVSTLAGRRSYLDKEFWIPVRDFLVTVTDLPALPVGGGPATMTANGSFDLDLPIKVAGPPSIVVAGTVLRASRDSDRPPRGERWKFTATGDRFVEASQVVHVVVRFAPGVERAFDITVNPNFTLDAATFDVTQAAPLALTVTGGTGPFTVVDQPPSTSRATVTIAGTTATVTIAPPPPVPPGGPAPPPVAPITWRLKIRDSAGNIGARTITLHP</sequence>
<gene>
    <name evidence="5" type="ORF">CQY20_09165</name>
    <name evidence="4" type="ORF">MAGR_40220</name>
</gene>
<protein>
    <recommendedName>
        <fullName evidence="3">Teneurin-like YD-shell domain-containing protein</fullName>
    </recommendedName>
</protein>
<dbReference type="InterPro" id="IPR056823">
    <property type="entry name" value="TEN-like_YD-shell"/>
</dbReference>
<dbReference type="RefSeq" id="WP_097939768.1">
    <property type="nucleotide sequence ID" value="NZ_BLKS01000001.1"/>
</dbReference>